<proteinExistence type="predicted"/>
<comment type="caution">
    <text evidence="1">The sequence shown here is derived from an EMBL/GenBank/DDBJ whole genome shotgun (WGS) entry which is preliminary data.</text>
</comment>
<keyword evidence="2" id="KW-1185">Reference proteome</keyword>
<dbReference type="AlphaFoldDB" id="A0A9W8B1J4"/>
<feature type="non-terminal residue" evidence="1">
    <location>
        <position position="1"/>
    </location>
</feature>
<evidence type="ECO:0000313" key="1">
    <source>
        <dbReference type="EMBL" id="KAJ1971197.1"/>
    </source>
</evidence>
<organism evidence="1 2">
    <name type="scientific">Dimargaris verticillata</name>
    <dbReference type="NCBI Taxonomy" id="2761393"/>
    <lineage>
        <taxon>Eukaryota</taxon>
        <taxon>Fungi</taxon>
        <taxon>Fungi incertae sedis</taxon>
        <taxon>Zoopagomycota</taxon>
        <taxon>Kickxellomycotina</taxon>
        <taxon>Dimargaritomycetes</taxon>
        <taxon>Dimargaritales</taxon>
        <taxon>Dimargaritaceae</taxon>
        <taxon>Dimargaris</taxon>
    </lineage>
</organism>
<dbReference type="Proteomes" id="UP001151582">
    <property type="component" value="Unassembled WGS sequence"/>
</dbReference>
<dbReference type="EMBL" id="JANBQB010001465">
    <property type="protein sequence ID" value="KAJ1971197.1"/>
    <property type="molecule type" value="Genomic_DNA"/>
</dbReference>
<accession>A0A9W8B1J4</accession>
<protein>
    <submittedName>
        <fullName evidence="1">Uncharacterized protein</fullName>
    </submittedName>
</protein>
<reference evidence="1" key="1">
    <citation type="submission" date="2022-07" db="EMBL/GenBank/DDBJ databases">
        <title>Phylogenomic reconstructions and comparative analyses of Kickxellomycotina fungi.</title>
        <authorList>
            <person name="Reynolds N.K."/>
            <person name="Stajich J.E."/>
            <person name="Barry K."/>
            <person name="Grigoriev I.V."/>
            <person name="Crous P."/>
            <person name="Smith M.E."/>
        </authorList>
    </citation>
    <scope>NUCLEOTIDE SEQUENCE</scope>
    <source>
        <strain evidence="1">RSA 567</strain>
    </source>
</reference>
<gene>
    <name evidence="1" type="ORF">H4R34_005818</name>
</gene>
<sequence>MANSQLTQYLDLEEENDELLFLQESLEQVNQLSLKAMDILGTFDERLLRLESLVEPIQQSSQSLNYLRQNVDDT</sequence>
<evidence type="ECO:0000313" key="2">
    <source>
        <dbReference type="Proteomes" id="UP001151582"/>
    </source>
</evidence>
<dbReference type="OrthoDB" id="1922221at2759"/>
<name>A0A9W8B1J4_9FUNG</name>